<dbReference type="Gene3D" id="2.130.10.10">
    <property type="entry name" value="YVTN repeat-like/Quinoprotein amine dehydrogenase"/>
    <property type="match status" value="1"/>
</dbReference>
<gene>
    <name evidence="1" type="ORF">ZEAMMB73_Zm00001d024158</name>
</gene>
<dbReference type="ExpressionAtlas" id="A0A1D6IXT1">
    <property type="expression patterns" value="baseline and differential"/>
</dbReference>
<reference evidence="1" key="1">
    <citation type="submission" date="2015-12" db="EMBL/GenBank/DDBJ databases">
        <title>Update maize B73 reference genome by single molecule sequencing technologies.</title>
        <authorList>
            <consortium name="Maize Genome Sequencing Project"/>
            <person name="Ware D."/>
        </authorList>
    </citation>
    <scope>NUCLEOTIDE SEQUENCE</scope>
    <source>
        <tissue evidence="1">Seedling</tissue>
    </source>
</reference>
<proteinExistence type="predicted"/>
<organism evidence="1">
    <name type="scientific">Zea mays</name>
    <name type="common">Maize</name>
    <dbReference type="NCBI Taxonomy" id="4577"/>
    <lineage>
        <taxon>Eukaryota</taxon>
        <taxon>Viridiplantae</taxon>
        <taxon>Streptophyta</taxon>
        <taxon>Embryophyta</taxon>
        <taxon>Tracheophyta</taxon>
        <taxon>Spermatophyta</taxon>
        <taxon>Magnoliopsida</taxon>
        <taxon>Liliopsida</taxon>
        <taxon>Poales</taxon>
        <taxon>Poaceae</taxon>
        <taxon>PACMAD clade</taxon>
        <taxon>Panicoideae</taxon>
        <taxon>Andropogonodae</taxon>
        <taxon>Andropogoneae</taxon>
        <taxon>Tripsacinae</taxon>
        <taxon>Zea</taxon>
    </lineage>
</organism>
<evidence type="ECO:0000313" key="1">
    <source>
        <dbReference type="EMBL" id="AQK40707.1"/>
    </source>
</evidence>
<sequence>MASLTGLTANPNPNKSFEILPNPGDSVSSLSFSPKSNLLVATSWDNQVALLMLCNLQLAFVTVMYGTRIVWLWLCILSTR</sequence>
<dbReference type="InterPro" id="IPR015943">
    <property type="entry name" value="WD40/YVTN_repeat-like_dom_sf"/>
</dbReference>
<dbReference type="InterPro" id="IPR036322">
    <property type="entry name" value="WD40_repeat_dom_sf"/>
</dbReference>
<accession>A0A1D6IXT1</accession>
<dbReference type="AlphaFoldDB" id="A0A1D6IXT1"/>
<dbReference type="SUPFAM" id="SSF50978">
    <property type="entry name" value="WD40 repeat-like"/>
    <property type="match status" value="1"/>
</dbReference>
<dbReference type="EMBL" id="CM000786">
    <property type="protein sequence ID" value="AQK40707.1"/>
    <property type="molecule type" value="Genomic_DNA"/>
</dbReference>
<name>A0A1D6IXT1_MAIZE</name>
<protein>
    <submittedName>
        <fullName evidence="1">Protein RAE1</fullName>
    </submittedName>
</protein>